<dbReference type="RefSeq" id="XP_007881985.1">
    <property type="nucleotide sequence ID" value="XM_007883794.1"/>
</dbReference>
<dbReference type="Pfam" id="PF11654">
    <property type="entry name" value="NCE101"/>
    <property type="match status" value="1"/>
</dbReference>
<dbReference type="KEGG" id="pfp:PFL1_06256"/>
<protein>
    <submittedName>
        <fullName evidence="2">Uncharacterized protein</fullName>
    </submittedName>
</protein>
<organism evidence="2 3">
    <name type="scientific">Pseudozyma flocculosa PF-1</name>
    <dbReference type="NCBI Taxonomy" id="1277687"/>
    <lineage>
        <taxon>Eukaryota</taxon>
        <taxon>Fungi</taxon>
        <taxon>Dikarya</taxon>
        <taxon>Basidiomycota</taxon>
        <taxon>Ustilaginomycotina</taxon>
        <taxon>Ustilaginomycetes</taxon>
        <taxon>Ustilaginales</taxon>
        <taxon>Ustilaginaceae</taxon>
        <taxon>Pseudozyma</taxon>
    </lineage>
</organism>
<dbReference type="GO" id="GO:0009306">
    <property type="term" value="P:protein secretion"/>
    <property type="evidence" value="ECO:0007669"/>
    <property type="project" value="InterPro"/>
</dbReference>
<dbReference type="EMBL" id="KE361646">
    <property type="protein sequence ID" value="EPQ26321.1"/>
    <property type="molecule type" value="Genomic_DNA"/>
</dbReference>
<accession>A0A061H6U7</accession>
<keyword evidence="1" id="KW-0472">Membrane</keyword>
<name>A0A061H6U7_9BASI</name>
<dbReference type="InterPro" id="IPR024242">
    <property type="entry name" value="NCE101"/>
</dbReference>
<sequence length="66" mass="7531">MAKYLISKLADPFLGIGTGIFSYFLWEMDGRNLEYRPQGRTLVELVQRRIGIAPPITAAQQHQQPQ</sequence>
<dbReference type="PANTHER" id="PTHR28011:SF1">
    <property type="entry name" value="NON-CLASSICAL EXPORT PROTEIN 1"/>
    <property type="match status" value="1"/>
</dbReference>
<dbReference type="HOGENOM" id="CLU_2851310_0_0_1"/>
<feature type="transmembrane region" description="Helical" evidence="1">
    <location>
        <begin position="6"/>
        <end position="26"/>
    </location>
</feature>
<dbReference type="PANTHER" id="PTHR28011">
    <property type="entry name" value="NON-CLASSICAL EXPORT PROTEIN 1"/>
    <property type="match status" value="1"/>
</dbReference>
<dbReference type="Proteomes" id="UP000053664">
    <property type="component" value="Unassembled WGS sequence"/>
</dbReference>
<proteinExistence type="predicted"/>
<dbReference type="AlphaFoldDB" id="A0A061H6U7"/>
<keyword evidence="1" id="KW-1133">Transmembrane helix</keyword>
<gene>
    <name evidence="2" type="ORF">PFL1_06256</name>
</gene>
<reference evidence="2 3" key="1">
    <citation type="journal article" date="2013" name="Plant Cell">
        <title>The transition from a phytopathogenic smut ancestor to an anamorphic biocontrol agent deciphered by comparative whole-genome analysis.</title>
        <authorList>
            <person name="Lefebvre F."/>
            <person name="Joly D.L."/>
            <person name="Labbe C."/>
            <person name="Teichmann B."/>
            <person name="Linning R."/>
            <person name="Belzile F."/>
            <person name="Bakkeren G."/>
            <person name="Belanger R.R."/>
        </authorList>
    </citation>
    <scope>NUCLEOTIDE SEQUENCE [LARGE SCALE GENOMIC DNA]</scope>
    <source>
        <strain evidence="2 3">PF-1</strain>
    </source>
</reference>
<dbReference type="eggNOG" id="ENOG502TFSD">
    <property type="taxonomic scope" value="Eukaryota"/>
</dbReference>
<evidence type="ECO:0000313" key="3">
    <source>
        <dbReference type="Proteomes" id="UP000053664"/>
    </source>
</evidence>
<dbReference type="GeneID" id="19320334"/>
<keyword evidence="1" id="KW-0812">Transmembrane</keyword>
<evidence type="ECO:0000313" key="2">
    <source>
        <dbReference type="EMBL" id="EPQ26321.1"/>
    </source>
</evidence>
<evidence type="ECO:0000256" key="1">
    <source>
        <dbReference type="SAM" id="Phobius"/>
    </source>
</evidence>
<dbReference type="OrthoDB" id="2155101at2759"/>